<feature type="transmembrane region" description="Helical" evidence="6">
    <location>
        <begin position="225"/>
        <end position="242"/>
    </location>
</feature>
<name>A0A3M0IAD7_9ACTN</name>
<feature type="transmembrane region" description="Helical" evidence="6">
    <location>
        <begin position="164"/>
        <end position="183"/>
    </location>
</feature>
<sequence>MNGFRVHDESRRAKWAIAALFCFLGFQYATWASRLPTLKTELGLSETELGLLLMACGAGAAASFPLVAFLMRRFGSRWLALVSALVLAALLVLLSVAPDYPVALLIICCDGVGVGALNVAMNAQGAELETRFRRTAMSQLHATFSAGLLGAALLASGVNLVTSAMTAHFAAAVVLLMLLLAYARPGLLTDAGPQPAQAAAEQDTGAQPPEEAEKRRSALTVPSRMTLWMGCAMAFGTVTEGAMNDWSALYMKDVAKASEAVAPMGIAVVSVMMLVARVFADRWRTRWGDGRVVRVGSAVAGIGLALALLAGGVVPTLAGFACVGLGAAAVTPCVYVAAAAKGSDALALVAAMGTTGLLVGPALIGFIAGAAGLVPGMAAVAVSALIVCLSATRIRWGSLVPAAAE</sequence>
<comment type="subcellular location">
    <subcellularLocation>
        <location evidence="1">Cell membrane</location>
        <topology evidence="1">Multi-pass membrane protein</topology>
    </subcellularLocation>
</comment>
<feature type="transmembrane region" description="Helical" evidence="6">
    <location>
        <begin position="140"/>
        <end position="158"/>
    </location>
</feature>
<dbReference type="InterPro" id="IPR051788">
    <property type="entry name" value="MFS_Transporter"/>
</dbReference>
<dbReference type="Pfam" id="PF07690">
    <property type="entry name" value="MFS_1"/>
    <property type="match status" value="1"/>
</dbReference>
<feature type="domain" description="Major facilitator superfamily (MFS) profile" evidence="7">
    <location>
        <begin position="13"/>
        <end position="393"/>
    </location>
</feature>
<feature type="transmembrane region" description="Helical" evidence="6">
    <location>
        <begin position="78"/>
        <end position="96"/>
    </location>
</feature>
<feature type="region of interest" description="Disordered" evidence="5">
    <location>
        <begin position="193"/>
        <end position="218"/>
    </location>
</feature>
<dbReference type="GO" id="GO:0005886">
    <property type="term" value="C:plasma membrane"/>
    <property type="evidence" value="ECO:0007669"/>
    <property type="project" value="UniProtKB-SubCell"/>
</dbReference>
<dbReference type="SUPFAM" id="SSF103473">
    <property type="entry name" value="MFS general substrate transporter"/>
    <property type="match status" value="1"/>
</dbReference>
<keyword evidence="9" id="KW-1185">Reference proteome</keyword>
<keyword evidence="2 6" id="KW-0812">Transmembrane</keyword>
<evidence type="ECO:0000256" key="6">
    <source>
        <dbReference type="SAM" id="Phobius"/>
    </source>
</evidence>
<keyword evidence="4 6" id="KW-0472">Membrane</keyword>
<keyword evidence="3 6" id="KW-1133">Transmembrane helix</keyword>
<organism evidence="8 9">
    <name type="scientific">Streptomyces shenzhenensis</name>
    <dbReference type="NCBI Taxonomy" id="943815"/>
    <lineage>
        <taxon>Bacteria</taxon>
        <taxon>Bacillati</taxon>
        <taxon>Actinomycetota</taxon>
        <taxon>Actinomycetes</taxon>
        <taxon>Kitasatosporales</taxon>
        <taxon>Streptomycetaceae</taxon>
        <taxon>Streptomyces</taxon>
    </lineage>
</organism>
<evidence type="ECO:0000313" key="9">
    <source>
        <dbReference type="Proteomes" id="UP000270471"/>
    </source>
</evidence>
<dbReference type="CDD" id="cd17393">
    <property type="entry name" value="MFS_MosC_like"/>
    <property type="match status" value="1"/>
</dbReference>
<evidence type="ECO:0000259" key="7">
    <source>
        <dbReference type="PROSITE" id="PS50850"/>
    </source>
</evidence>
<dbReference type="EMBL" id="PENI01000007">
    <property type="protein sequence ID" value="RMB85288.1"/>
    <property type="molecule type" value="Genomic_DNA"/>
</dbReference>
<evidence type="ECO:0000256" key="1">
    <source>
        <dbReference type="ARBA" id="ARBA00004651"/>
    </source>
</evidence>
<dbReference type="OrthoDB" id="151222at2"/>
<feature type="transmembrane region" description="Helical" evidence="6">
    <location>
        <begin position="345"/>
        <end position="367"/>
    </location>
</feature>
<dbReference type="InterPro" id="IPR036259">
    <property type="entry name" value="MFS_trans_sf"/>
</dbReference>
<gene>
    <name evidence="8" type="ORF">CTZ28_14175</name>
</gene>
<comment type="caution">
    <text evidence="8">The sequence shown here is derived from an EMBL/GenBank/DDBJ whole genome shotgun (WGS) entry which is preliminary data.</text>
</comment>
<feature type="transmembrane region" description="Helical" evidence="6">
    <location>
        <begin position="102"/>
        <end position="120"/>
    </location>
</feature>
<evidence type="ECO:0000256" key="2">
    <source>
        <dbReference type="ARBA" id="ARBA00022692"/>
    </source>
</evidence>
<dbReference type="InterPro" id="IPR020846">
    <property type="entry name" value="MFS_dom"/>
</dbReference>
<dbReference type="PANTHER" id="PTHR23514:SF13">
    <property type="entry name" value="INNER MEMBRANE PROTEIN YBJJ"/>
    <property type="match status" value="1"/>
</dbReference>
<dbReference type="AlphaFoldDB" id="A0A3M0IAD7"/>
<dbReference type="Gene3D" id="1.20.1250.20">
    <property type="entry name" value="MFS general substrate transporter like domains"/>
    <property type="match status" value="1"/>
</dbReference>
<evidence type="ECO:0000256" key="3">
    <source>
        <dbReference type="ARBA" id="ARBA00022989"/>
    </source>
</evidence>
<dbReference type="GO" id="GO:0022857">
    <property type="term" value="F:transmembrane transporter activity"/>
    <property type="evidence" value="ECO:0007669"/>
    <property type="project" value="InterPro"/>
</dbReference>
<dbReference type="Proteomes" id="UP000270471">
    <property type="component" value="Unassembled WGS sequence"/>
</dbReference>
<evidence type="ECO:0000256" key="5">
    <source>
        <dbReference type="SAM" id="MobiDB-lite"/>
    </source>
</evidence>
<feature type="transmembrane region" description="Helical" evidence="6">
    <location>
        <begin position="49"/>
        <end position="71"/>
    </location>
</feature>
<dbReference type="RefSeq" id="WP_121889728.1">
    <property type="nucleotide sequence ID" value="NZ_PENI01000007.1"/>
</dbReference>
<reference evidence="8 9" key="1">
    <citation type="submission" date="2017-11" db="EMBL/GenBank/DDBJ databases">
        <title>Draft genome of actinobacteria isolated from guarana (Paullinia cupana (Mart.) Ducke.</title>
        <authorList>
            <person name="Siqueira K.A."/>
            <person name="Liotti R.G."/>
            <person name="Mendes T.A.O."/>
            <person name="Soares M.A."/>
        </authorList>
    </citation>
    <scope>NUCLEOTIDE SEQUENCE [LARGE SCALE GENOMIC DNA]</scope>
    <source>
        <strain evidence="8 9">193</strain>
    </source>
</reference>
<evidence type="ECO:0000256" key="4">
    <source>
        <dbReference type="ARBA" id="ARBA00023136"/>
    </source>
</evidence>
<feature type="transmembrane region" description="Helical" evidence="6">
    <location>
        <begin position="373"/>
        <end position="392"/>
    </location>
</feature>
<feature type="transmembrane region" description="Helical" evidence="6">
    <location>
        <begin position="317"/>
        <end position="338"/>
    </location>
</feature>
<accession>A0A3M0IAD7</accession>
<feature type="transmembrane region" description="Helical" evidence="6">
    <location>
        <begin position="12"/>
        <end position="29"/>
    </location>
</feature>
<dbReference type="PANTHER" id="PTHR23514">
    <property type="entry name" value="BYPASS OF STOP CODON PROTEIN 6"/>
    <property type="match status" value="1"/>
</dbReference>
<evidence type="ECO:0000313" key="8">
    <source>
        <dbReference type="EMBL" id="RMB85288.1"/>
    </source>
</evidence>
<feature type="transmembrane region" description="Helical" evidence="6">
    <location>
        <begin position="262"/>
        <end position="280"/>
    </location>
</feature>
<feature type="transmembrane region" description="Helical" evidence="6">
    <location>
        <begin position="292"/>
        <end position="311"/>
    </location>
</feature>
<dbReference type="InterPro" id="IPR011701">
    <property type="entry name" value="MFS"/>
</dbReference>
<dbReference type="PROSITE" id="PS50850">
    <property type="entry name" value="MFS"/>
    <property type="match status" value="1"/>
</dbReference>
<proteinExistence type="predicted"/>
<protein>
    <submittedName>
        <fullName evidence="8">MFS transporter</fullName>
    </submittedName>
</protein>